<organism evidence="3 4">
    <name type="scientific">Gemmatirosa kalamazoonensis</name>
    <dbReference type="NCBI Taxonomy" id="861299"/>
    <lineage>
        <taxon>Bacteria</taxon>
        <taxon>Pseudomonadati</taxon>
        <taxon>Gemmatimonadota</taxon>
        <taxon>Gemmatimonadia</taxon>
        <taxon>Gemmatimonadales</taxon>
        <taxon>Gemmatimonadaceae</taxon>
        <taxon>Gemmatirosa</taxon>
    </lineage>
</organism>
<dbReference type="GO" id="GO:0000160">
    <property type="term" value="P:phosphorelay signal transduction system"/>
    <property type="evidence" value="ECO:0007669"/>
    <property type="project" value="InterPro"/>
</dbReference>
<keyword evidence="1" id="KW-0597">Phosphoprotein</keyword>
<dbReference type="InterPro" id="IPR052048">
    <property type="entry name" value="ST_Response_Regulator"/>
</dbReference>
<dbReference type="RefSeq" id="WP_025409259.1">
    <property type="nucleotide sequence ID" value="NZ_CP007128.1"/>
</dbReference>
<evidence type="ECO:0000313" key="4">
    <source>
        <dbReference type="Proteomes" id="UP000019151"/>
    </source>
</evidence>
<dbReference type="Pfam" id="PF00072">
    <property type="entry name" value="Response_reg"/>
    <property type="match status" value="1"/>
</dbReference>
<dbReference type="InterPro" id="IPR001789">
    <property type="entry name" value="Sig_transdc_resp-reg_receiver"/>
</dbReference>
<protein>
    <submittedName>
        <fullName evidence="3">Response regulator receiver</fullName>
    </submittedName>
</protein>
<evidence type="ECO:0000259" key="2">
    <source>
        <dbReference type="PROSITE" id="PS50110"/>
    </source>
</evidence>
<dbReference type="PROSITE" id="PS50110">
    <property type="entry name" value="RESPONSE_REGULATORY"/>
    <property type="match status" value="1"/>
</dbReference>
<sequence>MKFLVVDDSSTMRRIVVNSLQRIGFDNTIEAGDGREALEKFDPSVTFVITDWNMPNMTGTELARALRGRADGKQVPILMVTARSVRDDIIEAMEAGVNNYIVKPFTPQILKEKIDALLSVATAG</sequence>
<dbReference type="KEGG" id="gba:J421_0165"/>
<dbReference type="InterPro" id="IPR011006">
    <property type="entry name" value="CheY-like_superfamily"/>
</dbReference>
<reference evidence="3 4" key="1">
    <citation type="journal article" date="2014" name="Genome Announc.">
        <title>Genome Sequence and Methylome of Soil Bacterium Gemmatirosa kalamazoonensis KBS708T, a Member of the Rarely Cultivated Gemmatimonadetes Phylum.</title>
        <authorList>
            <person name="Debruyn J.M."/>
            <person name="Radosevich M."/>
            <person name="Wommack K.E."/>
            <person name="Polson S.W."/>
            <person name="Hauser L.J."/>
            <person name="Fawaz M.N."/>
            <person name="Korlach J."/>
            <person name="Tsai Y.C."/>
        </authorList>
    </citation>
    <scope>NUCLEOTIDE SEQUENCE [LARGE SCALE GENOMIC DNA]</scope>
    <source>
        <strain evidence="3 4">KBS708</strain>
    </source>
</reference>
<dbReference type="SMART" id="SM00448">
    <property type="entry name" value="REC"/>
    <property type="match status" value="1"/>
</dbReference>
<feature type="modified residue" description="4-aspartylphosphate" evidence="1">
    <location>
        <position position="51"/>
    </location>
</feature>
<gene>
    <name evidence="3" type="ORF">J421_0165</name>
</gene>
<dbReference type="Proteomes" id="UP000019151">
    <property type="component" value="Chromosome"/>
</dbReference>
<dbReference type="EMBL" id="CP007128">
    <property type="protein sequence ID" value="AHG87702.1"/>
    <property type="molecule type" value="Genomic_DNA"/>
</dbReference>
<dbReference type="eggNOG" id="COG0745">
    <property type="taxonomic scope" value="Bacteria"/>
</dbReference>
<accession>W0RB90</accession>
<evidence type="ECO:0000256" key="1">
    <source>
        <dbReference type="PROSITE-ProRule" id="PRU00169"/>
    </source>
</evidence>
<name>W0RB90_9BACT</name>
<dbReference type="InParanoid" id="W0RB90"/>
<dbReference type="Gene3D" id="3.40.50.2300">
    <property type="match status" value="1"/>
</dbReference>
<dbReference type="AlphaFoldDB" id="W0RB90"/>
<proteinExistence type="predicted"/>
<dbReference type="SUPFAM" id="SSF52172">
    <property type="entry name" value="CheY-like"/>
    <property type="match status" value="1"/>
</dbReference>
<dbReference type="HOGENOM" id="CLU_000445_69_12_0"/>
<evidence type="ECO:0000313" key="3">
    <source>
        <dbReference type="EMBL" id="AHG87702.1"/>
    </source>
</evidence>
<dbReference type="PANTHER" id="PTHR43228:SF1">
    <property type="entry name" value="TWO-COMPONENT RESPONSE REGULATOR ARR22"/>
    <property type="match status" value="1"/>
</dbReference>
<feature type="domain" description="Response regulatory" evidence="2">
    <location>
        <begin position="2"/>
        <end position="118"/>
    </location>
</feature>
<dbReference type="PANTHER" id="PTHR43228">
    <property type="entry name" value="TWO-COMPONENT RESPONSE REGULATOR"/>
    <property type="match status" value="1"/>
</dbReference>
<dbReference type="PATRIC" id="fig|861299.3.peg.167"/>
<dbReference type="STRING" id="861299.J421_0165"/>
<keyword evidence="4" id="KW-1185">Reference proteome</keyword>
<dbReference type="OrthoDB" id="9786548at2"/>